<protein>
    <recommendedName>
        <fullName evidence="4">Saponin hydrolase</fullName>
    </recommendedName>
</protein>
<dbReference type="OrthoDB" id="10265322at2759"/>
<evidence type="ECO:0000313" key="2">
    <source>
        <dbReference type="EMBL" id="RSH95589.1"/>
    </source>
</evidence>
<dbReference type="EMBL" id="RSCD01000001">
    <property type="protein sequence ID" value="RSH95589.1"/>
    <property type="molecule type" value="Genomic_DNA"/>
</dbReference>
<comment type="caution">
    <text evidence="2">The sequence shown here is derived from an EMBL/GenBank/DDBJ whole genome shotgun (WGS) entry which is preliminary data.</text>
</comment>
<feature type="signal peptide" evidence="1">
    <location>
        <begin position="1"/>
        <end position="23"/>
    </location>
</feature>
<proteinExistence type="predicted"/>
<gene>
    <name evidence="2" type="ORF">EHS25_000681</name>
</gene>
<dbReference type="AlphaFoldDB" id="A0A427YWX0"/>
<dbReference type="STRING" id="1890683.A0A427YWX0"/>
<name>A0A427YWX0_9TREE</name>
<sequence>MRFQHFGLETLVSLIFLATHVYAKPDSNDINAGCPTPPKFESIKVVELGLPPVSPSNAVGACSSSINPHRSGCIDQTSQTNSGNFLPDGNHIVATLNFVGAPAAPDPASIYSGLHLVIIRTNGTTFKNGDSWKCITCGVPASQMNGTTALDVYPQAFRDGHRVLVGNNIVDGHAALETDACTPNSTWIYPIRWNVAANGTGAGGSIRELRIHPDNVHLGFNAFTAVGESSFFSRLSFNPKPTIGDPISARYDLDNVTMFFNSGNSPEYVISGKNLSINPYAINVGEFRGFSKTGKEAYYIGPTFESDNIDMTAIDLTTGETRRITQYPGYIDPIDASFDDQWQVILDTRFTNRTDFMDGMRHVPPLNDIIAVGAAASIRNNGARRYFQPWLLNRNGDCGTYYGQRINAEGDGSNGAVNDPNWNGMADPRWSWDDTKISYWQTLVVSPACGGSNPLPCPMSTAQGGRTSRIMLATLTNRKPIFSPQAAEASDVVPWGTPYTPGMTLPSSSPLPAGNYTLHGKSSGYASVQLIENAAKTGLSTVVANYYNYSDDGRNVLNGYENVTAGALTTTTEKLDWYSNLTSHGDTYSTKVTGPGGFHFTIDLFTNIFDANGTLTTTVDGVAYKQPYNFA</sequence>
<organism evidence="2 3">
    <name type="scientific">Saitozyma podzolica</name>
    <dbReference type="NCBI Taxonomy" id="1890683"/>
    <lineage>
        <taxon>Eukaryota</taxon>
        <taxon>Fungi</taxon>
        <taxon>Dikarya</taxon>
        <taxon>Basidiomycota</taxon>
        <taxon>Agaricomycotina</taxon>
        <taxon>Tremellomycetes</taxon>
        <taxon>Tremellales</taxon>
        <taxon>Trimorphomycetaceae</taxon>
        <taxon>Saitozyma</taxon>
    </lineage>
</organism>
<evidence type="ECO:0000256" key="1">
    <source>
        <dbReference type="SAM" id="SignalP"/>
    </source>
</evidence>
<dbReference type="Proteomes" id="UP000279259">
    <property type="component" value="Unassembled WGS sequence"/>
</dbReference>
<reference evidence="2 3" key="1">
    <citation type="submission" date="2018-11" db="EMBL/GenBank/DDBJ databases">
        <title>Genome sequence of Saitozyma podzolica DSM 27192.</title>
        <authorList>
            <person name="Aliyu H."/>
            <person name="Gorte O."/>
            <person name="Ochsenreither K."/>
        </authorList>
    </citation>
    <scope>NUCLEOTIDE SEQUENCE [LARGE SCALE GENOMIC DNA]</scope>
    <source>
        <strain evidence="2 3">DSM 27192</strain>
    </source>
</reference>
<feature type="chain" id="PRO_5019240351" description="Saponin hydrolase" evidence="1">
    <location>
        <begin position="24"/>
        <end position="631"/>
    </location>
</feature>
<keyword evidence="3" id="KW-1185">Reference proteome</keyword>
<keyword evidence="1" id="KW-0732">Signal</keyword>
<evidence type="ECO:0008006" key="4">
    <source>
        <dbReference type="Google" id="ProtNLM"/>
    </source>
</evidence>
<accession>A0A427YWX0</accession>
<evidence type="ECO:0000313" key="3">
    <source>
        <dbReference type="Proteomes" id="UP000279259"/>
    </source>
</evidence>